<dbReference type="Pfam" id="PF00664">
    <property type="entry name" value="ABC_membrane"/>
    <property type="match status" value="1"/>
</dbReference>
<evidence type="ECO:0000256" key="5">
    <source>
        <dbReference type="ARBA" id="ARBA00022989"/>
    </source>
</evidence>
<dbReference type="GO" id="GO:0016020">
    <property type="term" value="C:membrane"/>
    <property type="evidence" value="ECO:0007669"/>
    <property type="project" value="InterPro"/>
</dbReference>
<dbReference type="OrthoDB" id="1933929at2759"/>
<keyword evidence="7" id="KW-0325">Glycoprotein</keyword>
<dbReference type="PANTHER" id="PTHR45136:SF2">
    <property type="entry name" value="ABC TRANSPORTER DOMAIN-CONTAINING PROTEIN"/>
    <property type="match status" value="1"/>
</dbReference>
<evidence type="ECO:0000256" key="2">
    <source>
        <dbReference type="ARBA" id="ARBA00022448"/>
    </source>
</evidence>
<evidence type="ECO:0000256" key="1">
    <source>
        <dbReference type="ARBA" id="ARBA00007577"/>
    </source>
</evidence>
<evidence type="ECO:0000313" key="10">
    <source>
        <dbReference type="EMBL" id="PON33536.1"/>
    </source>
</evidence>
<protein>
    <submittedName>
        <fullName evidence="10">ABC transporter type 1, transmembrane domain containing protein</fullName>
    </submittedName>
</protein>
<evidence type="ECO:0000313" key="11">
    <source>
        <dbReference type="Proteomes" id="UP000237105"/>
    </source>
</evidence>
<dbReference type="InterPro" id="IPR036640">
    <property type="entry name" value="ABC1_TM_sf"/>
</dbReference>
<organism evidence="10 11">
    <name type="scientific">Parasponia andersonii</name>
    <name type="common">Sponia andersonii</name>
    <dbReference type="NCBI Taxonomy" id="3476"/>
    <lineage>
        <taxon>Eukaryota</taxon>
        <taxon>Viridiplantae</taxon>
        <taxon>Streptophyta</taxon>
        <taxon>Embryophyta</taxon>
        <taxon>Tracheophyta</taxon>
        <taxon>Spermatophyta</taxon>
        <taxon>Magnoliopsida</taxon>
        <taxon>eudicotyledons</taxon>
        <taxon>Gunneridae</taxon>
        <taxon>Pentapetalae</taxon>
        <taxon>rosids</taxon>
        <taxon>fabids</taxon>
        <taxon>Rosales</taxon>
        <taxon>Cannabaceae</taxon>
        <taxon>Parasponia</taxon>
    </lineage>
</organism>
<proteinExistence type="inferred from homology"/>
<keyword evidence="2" id="KW-0813">Transport</keyword>
<sequence>MVENGQVKEIDLHDELIQQENGLYKSSFISKEWTKPKIGKNLIILHMLPEWKQASLGCLSAILFGAIQPLYAAIMGTTISMYFSTDHDEIKDRIKKFDLCFLGLSLFSILISLSQHNNFAYMGENLIKRIRERMLSKILSFEIGWFDRDNNFNSVICSRLTKYTNVVKSLMSDRISLLV</sequence>
<evidence type="ECO:0000256" key="8">
    <source>
        <dbReference type="SAM" id="Phobius"/>
    </source>
</evidence>
<dbReference type="GO" id="GO:0140359">
    <property type="term" value="F:ABC-type transporter activity"/>
    <property type="evidence" value="ECO:0007669"/>
    <property type="project" value="InterPro"/>
</dbReference>
<evidence type="ECO:0000256" key="7">
    <source>
        <dbReference type="ARBA" id="ARBA00023180"/>
    </source>
</evidence>
<comment type="similarity">
    <text evidence="1">Belongs to the ABC transporter superfamily. ABCB family. Multidrug resistance exporter (TC 3.A.1.201) subfamily.</text>
</comment>
<keyword evidence="3 8" id="KW-0812">Transmembrane</keyword>
<dbReference type="Gene3D" id="1.20.1560.10">
    <property type="entry name" value="ABC transporter type 1, transmembrane domain"/>
    <property type="match status" value="1"/>
</dbReference>
<evidence type="ECO:0000256" key="6">
    <source>
        <dbReference type="ARBA" id="ARBA00023136"/>
    </source>
</evidence>
<keyword evidence="5 8" id="KW-1133">Transmembrane helix</keyword>
<keyword evidence="6 8" id="KW-0472">Membrane</keyword>
<accession>A0A2P5AAI0</accession>
<keyword evidence="4" id="KW-0677">Repeat</keyword>
<feature type="domain" description="ABC transmembrane type-1" evidence="9">
    <location>
        <begin position="56"/>
        <end position="179"/>
    </location>
</feature>
<name>A0A2P5AAI0_PARAD</name>
<dbReference type="InterPro" id="IPR027417">
    <property type="entry name" value="P-loop_NTPase"/>
</dbReference>
<comment type="caution">
    <text evidence="10">The sequence shown here is derived from an EMBL/GenBank/DDBJ whole genome shotgun (WGS) entry which is preliminary data.</text>
</comment>
<dbReference type="Proteomes" id="UP000237105">
    <property type="component" value="Unassembled WGS sequence"/>
</dbReference>
<keyword evidence="11" id="KW-1185">Reference proteome</keyword>
<dbReference type="AlphaFoldDB" id="A0A2P5AAI0"/>
<evidence type="ECO:0000259" key="9">
    <source>
        <dbReference type="PROSITE" id="PS50929"/>
    </source>
</evidence>
<dbReference type="PANTHER" id="PTHR45136">
    <property type="entry name" value="ABC TRANSPORTER DOMAIN-CONTAINING PROTEIN"/>
    <property type="match status" value="1"/>
</dbReference>
<dbReference type="PROSITE" id="PS50929">
    <property type="entry name" value="ABC_TM1F"/>
    <property type="match status" value="1"/>
</dbReference>
<evidence type="ECO:0000256" key="4">
    <source>
        <dbReference type="ARBA" id="ARBA00022737"/>
    </source>
</evidence>
<reference evidence="11" key="1">
    <citation type="submission" date="2016-06" db="EMBL/GenBank/DDBJ databases">
        <title>Parallel loss of symbiosis genes in relatives of nitrogen-fixing non-legume Parasponia.</title>
        <authorList>
            <person name="Van Velzen R."/>
            <person name="Holmer R."/>
            <person name="Bu F."/>
            <person name="Rutten L."/>
            <person name="Van Zeijl A."/>
            <person name="Liu W."/>
            <person name="Santuari L."/>
            <person name="Cao Q."/>
            <person name="Sharma T."/>
            <person name="Shen D."/>
            <person name="Roswanjaya Y."/>
            <person name="Wardhani T."/>
            <person name="Kalhor M.S."/>
            <person name="Jansen J."/>
            <person name="Van den Hoogen J."/>
            <person name="Gungor B."/>
            <person name="Hartog M."/>
            <person name="Hontelez J."/>
            <person name="Verver J."/>
            <person name="Yang W.-C."/>
            <person name="Schijlen E."/>
            <person name="Repin R."/>
            <person name="Schilthuizen M."/>
            <person name="Schranz E."/>
            <person name="Heidstra R."/>
            <person name="Miyata K."/>
            <person name="Fedorova E."/>
            <person name="Kohlen W."/>
            <person name="Bisseling T."/>
            <person name="Smit S."/>
            <person name="Geurts R."/>
        </authorList>
    </citation>
    <scope>NUCLEOTIDE SEQUENCE [LARGE SCALE GENOMIC DNA]</scope>
    <source>
        <strain evidence="11">cv. WU1-14</strain>
    </source>
</reference>
<feature type="transmembrane region" description="Helical" evidence="8">
    <location>
        <begin position="97"/>
        <end position="114"/>
    </location>
</feature>
<dbReference type="InterPro" id="IPR011527">
    <property type="entry name" value="ABC1_TM_dom"/>
</dbReference>
<dbReference type="GO" id="GO:0005524">
    <property type="term" value="F:ATP binding"/>
    <property type="evidence" value="ECO:0007669"/>
    <property type="project" value="InterPro"/>
</dbReference>
<dbReference type="Gene3D" id="3.40.50.300">
    <property type="entry name" value="P-loop containing nucleotide triphosphate hydrolases"/>
    <property type="match status" value="1"/>
</dbReference>
<gene>
    <name evidence="10" type="ORF">PanWU01x14_352010</name>
</gene>
<dbReference type="SUPFAM" id="SSF90123">
    <property type="entry name" value="ABC transporter transmembrane region"/>
    <property type="match status" value="1"/>
</dbReference>
<evidence type="ECO:0000256" key="3">
    <source>
        <dbReference type="ARBA" id="ARBA00022692"/>
    </source>
</evidence>
<feature type="transmembrane region" description="Helical" evidence="8">
    <location>
        <begin position="54"/>
        <end position="76"/>
    </location>
</feature>
<dbReference type="EMBL" id="JXTB01000721">
    <property type="protein sequence ID" value="PON33536.1"/>
    <property type="molecule type" value="Genomic_DNA"/>
</dbReference>